<reference evidence="1" key="1">
    <citation type="submission" date="2019-08" db="EMBL/GenBank/DDBJ databases">
        <authorList>
            <person name="Kucharzyk K."/>
            <person name="Murdoch R.W."/>
            <person name="Higgins S."/>
            <person name="Loffler F."/>
        </authorList>
    </citation>
    <scope>NUCLEOTIDE SEQUENCE</scope>
</reference>
<dbReference type="AlphaFoldDB" id="A0A644SWJ4"/>
<gene>
    <name evidence="1" type="ORF">SDC9_04161</name>
</gene>
<sequence length="151" mass="17825">MNCIREAENYLRYYRELHRSVDHADGMISRLKWQGLPREVSAINMDVTGIHASKPLNTLNQVYQLQKWQEMRERTIVEIKKIEESLNCICQDPGCERYRDVLYLWYVEKIDKDAIADELGYSTRQSVYDMRNKAIRKFAVTLFGVMALEAI</sequence>
<protein>
    <submittedName>
        <fullName evidence="1">Uncharacterized protein</fullName>
    </submittedName>
</protein>
<comment type="caution">
    <text evidence="1">The sequence shown here is derived from an EMBL/GenBank/DDBJ whole genome shotgun (WGS) entry which is preliminary data.</text>
</comment>
<name>A0A644SWJ4_9ZZZZ</name>
<dbReference type="InterPro" id="IPR013324">
    <property type="entry name" value="RNA_pol_sigma_r3/r4-like"/>
</dbReference>
<evidence type="ECO:0000313" key="1">
    <source>
        <dbReference type="EMBL" id="MPL58627.1"/>
    </source>
</evidence>
<organism evidence="1">
    <name type="scientific">bioreactor metagenome</name>
    <dbReference type="NCBI Taxonomy" id="1076179"/>
    <lineage>
        <taxon>unclassified sequences</taxon>
        <taxon>metagenomes</taxon>
        <taxon>ecological metagenomes</taxon>
    </lineage>
</organism>
<dbReference type="SUPFAM" id="SSF88659">
    <property type="entry name" value="Sigma3 and sigma4 domains of RNA polymerase sigma factors"/>
    <property type="match status" value="1"/>
</dbReference>
<proteinExistence type="predicted"/>
<accession>A0A644SWJ4</accession>
<dbReference type="EMBL" id="VSSQ01000007">
    <property type="protein sequence ID" value="MPL58627.1"/>
    <property type="molecule type" value="Genomic_DNA"/>
</dbReference>